<evidence type="ECO:0000313" key="2">
    <source>
        <dbReference type="Proteomes" id="UP000028007"/>
    </source>
</evidence>
<name>A0A081PI69_9SPHI</name>
<proteinExistence type="predicted"/>
<keyword evidence="2" id="KW-1185">Reference proteome</keyword>
<dbReference type="Proteomes" id="UP000028007">
    <property type="component" value="Unassembled WGS sequence"/>
</dbReference>
<organism evidence="1 2">
    <name type="scientific">Pedobacter antarcticus 4BY</name>
    <dbReference type="NCBI Taxonomy" id="1358423"/>
    <lineage>
        <taxon>Bacteria</taxon>
        <taxon>Pseudomonadati</taxon>
        <taxon>Bacteroidota</taxon>
        <taxon>Sphingobacteriia</taxon>
        <taxon>Sphingobacteriales</taxon>
        <taxon>Sphingobacteriaceae</taxon>
        <taxon>Pedobacter</taxon>
    </lineage>
</organism>
<comment type="caution">
    <text evidence="1">The sequence shown here is derived from an EMBL/GenBank/DDBJ whole genome shotgun (WGS) entry which is preliminary data.</text>
</comment>
<dbReference type="OrthoDB" id="769196at2"/>
<gene>
    <name evidence="1" type="ORF">N180_16550</name>
</gene>
<dbReference type="EMBL" id="JNFF01000043">
    <property type="protein sequence ID" value="KEQ30392.1"/>
    <property type="molecule type" value="Genomic_DNA"/>
</dbReference>
<reference evidence="1 2" key="1">
    <citation type="journal article" date="1992" name="Int. J. Syst. Bacteriol.">
        <title>Sphingobacterium antarcticus sp. nov. a Psychrotrophic Bacterium from the Soils of Schirmacher Oasis, Antarctica.</title>
        <authorList>
            <person name="Shivaji S."/>
            <person name="Ray M.K."/>
            <person name="Rao N.S."/>
            <person name="Saiserr L."/>
            <person name="Jagannadham M.V."/>
            <person name="Kumar G.S."/>
            <person name="Reddy G."/>
            <person name="Bhargava P.M."/>
        </authorList>
    </citation>
    <scope>NUCLEOTIDE SEQUENCE [LARGE SCALE GENOMIC DNA]</scope>
    <source>
        <strain evidence="1 2">4BY</strain>
    </source>
</reference>
<sequence length="80" mass="9402">MKTLTFYFDHPVAVKVFLSCTSNKEHRYAIQFIRSDETGLLTIPVHDVPDGTWLLNMEWSFDEREYCMEKTIKMPEGTVL</sequence>
<accession>A0A081PI69</accession>
<dbReference type="RefSeq" id="WP_037439922.1">
    <property type="nucleotide sequence ID" value="NZ_JNFF01000043.1"/>
</dbReference>
<protein>
    <submittedName>
        <fullName evidence="1">Uncharacterized protein</fullName>
    </submittedName>
</protein>
<evidence type="ECO:0000313" key="1">
    <source>
        <dbReference type="EMBL" id="KEQ30392.1"/>
    </source>
</evidence>
<dbReference type="AlphaFoldDB" id="A0A081PI69"/>